<evidence type="ECO:0000256" key="1">
    <source>
        <dbReference type="ARBA" id="ARBA00004123"/>
    </source>
</evidence>
<feature type="domain" description="C2H2-type" evidence="12">
    <location>
        <begin position="320"/>
        <end position="347"/>
    </location>
</feature>
<dbReference type="PROSITE" id="PS00028">
    <property type="entry name" value="ZINC_FINGER_C2H2_1"/>
    <property type="match status" value="10"/>
</dbReference>
<evidence type="ECO:0000256" key="2">
    <source>
        <dbReference type="ARBA" id="ARBA00022723"/>
    </source>
</evidence>
<feature type="compositionally biased region" description="Low complexity" evidence="11">
    <location>
        <begin position="186"/>
        <end position="195"/>
    </location>
</feature>
<keyword evidence="14" id="KW-1185">Reference proteome</keyword>
<evidence type="ECO:0000256" key="4">
    <source>
        <dbReference type="ARBA" id="ARBA00022771"/>
    </source>
</evidence>
<feature type="compositionally biased region" description="Polar residues" evidence="11">
    <location>
        <begin position="1277"/>
        <end position="1290"/>
    </location>
</feature>
<feature type="region of interest" description="Disordered" evidence="11">
    <location>
        <begin position="170"/>
        <end position="240"/>
    </location>
</feature>
<feature type="domain" description="C2H2-type" evidence="12">
    <location>
        <begin position="1019"/>
        <end position="1041"/>
    </location>
</feature>
<feature type="compositionally biased region" description="Polar residues" evidence="11">
    <location>
        <begin position="1255"/>
        <end position="1268"/>
    </location>
</feature>
<keyword evidence="8" id="KW-0539">Nucleus</keyword>
<keyword evidence="6" id="KW-0805">Transcription regulation</keyword>
<keyword evidence="2" id="KW-0479">Metal-binding</keyword>
<evidence type="ECO:0000256" key="9">
    <source>
        <dbReference type="ARBA" id="ARBA00038474"/>
    </source>
</evidence>
<accession>A0ABY6LE14</accession>
<feature type="domain" description="C2H2-type" evidence="12">
    <location>
        <begin position="684"/>
        <end position="711"/>
    </location>
</feature>
<evidence type="ECO:0000313" key="14">
    <source>
        <dbReference type="Proteomes" id="UP001235939"/>
    </source>
</evidence>
<feature type="domain" description="C2H2-type" evidence="12">
    <location>
        <begin position="652"/>
        <end position="679"/>
    </location>
</feature>
<evidence type="ECO:0000256" key="3">
    <source>
        <dbReference type="ARBA" id="ARBA00022737"/>
    </source>
</evidence>
<keyword evidence="5" id="KW-0862">Zinc</keyword>
<keyword evidence="7" id="KW-0804">Transcription</keyword>
<keyword evidence="4 10" id="KW-0863">Zinc-finger</keyword>
<feature type="domain" description="C2H2-type" evidence="12">
    <location>
        <begin position="20"/>
        <end position="47"/>
    </location>
</feature>
<feature type="region of interest" description="Disordered" evidence="11">
    <location>
        <begin position="429"/>
        <end position="462"/>
    </location>
</feature>
<dbReference type="PANTHER" id="PTHR23233:SF84">
    <property type="entry name" value="FI23031P1"/>
    <property type="match status" value="1"/>
</dbReference>
<protein>
    <submittedName>
        <fullName evidence="13">SALL1</fullName>
    </submittedName>
</protein>
<feature type="compositionally biased region" description="Low complexity" evidence="11">
    <location>
        <begin position="1047"/>
        <end position="1074"/>
    </location>
</feature>
<feature type="region of interest" description="Disordered" evidence="11">
    <location>
        <begin position="347"/>
        <end position="404"/>
    </location>
</feature>
<dbReference type="EMBL" id="CP092879">
    <property type="protein sequence ID" value="UYV78949.1"/>
    <property type="molecule type" value="Genomic_DNA"/>
</dbReference>
<feature type="domain" description="C2H2-type" evidence="12">
    <location>
        <begin position="292"/>
        <end position="319"/>
    </location>
</feature>
<feature type="compositionally biased region" description="Polar residues" evidence="11">
    <location>
        <begin position="917"/>
        <end position="947"/>
    </location>
</feature>
<comment type="subcellular location">
    <subcellularLocation>
        <location evidence="1">Nucleus</location>
    </subcellularLocation>
</comment>
<feature type="region of interest" description="Disordered" evidence="11">
    <location>
        <begin position="1255"/>
        <end position="1290"/>
    </location>
</feature>
<feature type="domain" description="C2H2-type" evidence="12">
    <location>
        <begin position="1139"/>
        <end position="1166"/>
    </location>
</feature>
<feature type="domain" description="C2H2-type" evidence="12">
    <location>
        <begin position="1167"/>
        <end position="1189"/>
    </location>
</feature>
<feature type="region of interest" description="Disordered" evidence="11">
    <location>
        <begin position="547"/>
        <end position="592"/>
    </location>
</feature>
<evidence type="ECO:0000256" key="10">
    <source>
        <dbReference type="PROSITE-ProRule" id="PRU00042"/>
    </source>
</evidence>
<dbReference type="SMART" id="SM00355">
    <property type="entry name" value="ZnF_C2H2"/>
    <property type="match status" value="11"/>
</dbReference>
<dbReference type="Pfam" id="PF13894">
    <property type="entry name" value="zf-C2H2_4"/>
    <property type="match status" value="2"/>
</dbReference>
<feature type="compositionally biased region" description="Polar residues" evidence="11">
    <location>
        <begin position="196"/>
        <end position="220"/>
    </location>
</feature>
<feature type="domain" description="C2H2-type" evidence="12">
    <location>
        <begin position="624"/>
        <end position="651"/>
    </location>
</feature>
<feature type="compositionally biased region" description="Basic and acidic residues" evidence="11">
    <location>
        <begin position="798"/>
        <end position="807"/>
    </location>
</feature>
<dbReference type="PANTHER" id="PTHR23233">
    <property type="entry name" value="SAL-LIKE PROTEIN"/>
    <property type="match status" value="1"/>
</dbReference>
<feature type="domain" description="C2H2-type" evidence="12">
    <location>
        <begin position="991"/>
        <end position="1018"/>
    </location>
</feature>
<feature type="region of interest" description="Disordered" evidence="11">
    <location>
        <begin position="789"/>
        <end position="821"/>
    </location>
</feature>
<evidence type="ECO:0000256" key="11">
    <source>
        <dbReference type="SAM" id="MobiDB-lite"/>
    </source>
</evidence>
<proteinExistence type="inferred from homology"/>
<evidence type="ECO:0000256" key="7">
    <source>
        <dbReference type="ARBA" id="ARBA00023163"/>
    </source>
</evidence>
<feature type="compositionally biased region" description="Low complexity" evidence="11">
    <location>
        <begin position="1097"/>
        <end position="1109"/>
    </location>
</feature>
<feature type="region of interest" description="Disordered" evidence="11">
    <location>
        <begin position="875"/>
        <end position="970"/>
    </location>
</feature>
<dbReference type="SUPFAM" id="SSF57667">
    <property type="entry name" value="beta-beta-alpha zinc fingers"/>
    <property type="match status" value="5"/>
</dbReference>
<feature type="region of interest" description="Disordered" evidence="11">
    <location>
        <begin position="1045"/>
        <end position="1074"/>
    </location>
</feature>
<reference evidence="13 14" key="1">
    <citation type="submission" date="2022-01" db="EMBL/GenBank/DDBJ databases">
        <title>A chromosomal length assembly of Cordylochernes scorpioides.</title>
        <authorList>
            <person name="Zeh D."/>
            <person name="Zeh J."/>
        </authorList>
    </citation>
    <scope>NUCLEOTIDE SEQUENCE [LARGE SCALE GENOMIC DNA]</scope>
    <source>
        <strain evidence="13">IN4F17</strain>
        <tissue evidence="13">Whole Body</tissue>
    </source>
</reference>
<dbReference type="Proteomes" id="UP001235939">
    <property type="component" value="Chromosome 17"/>
</dbReference>
<feature type="compositionally biased region" description="Polar residues" evidence="11">
    <location>
        <begin position="894"/>
        <end position="909"/>
    </location>
</feature>
<evidence type="ECO:0000259" key="12">
    <source>
        <dbReference type="PROSITE" id="PS50157"/>
    </source>
</evidence>
<organism evidence="13 14">
    <name type="scientific">Cordylochernes scorpioides</name>
    <dbReference type="NCBI Taxonomy" id="51811"/>
    <lineage>
        <taxon>Eukaryota</taxon>
        <taxon>Metazoa</taxon>
        <taxon>Ecdysozoa</taxon>
        <taxon>Arthropoda</taxon>
        <taxon>Chelicerata</taxon>
        <taxon>Arachnida</taxon>
        <taxon>Pseudoscorpiones</taxon>
        <taxon>Cheliferoidea</taxon>
        <taxon>Chernetidae</taxon>
        <taxon>Cordylochernes</taxon>
    </lineage>
</organism>
<evidence type="ECO:0000256" key="8">
    <source>
        <dbReference type="ARBA" id="ARBA00023242"/>
    </source>
</evidence>
<feature type="compositionally biased region" description="Polar residues" evidence="11">
    <location>
        <begin position="434"/>
        <end position="455"/>
    </location>
</feature>
<comment type="similarity">
    <text evidence="9">Belongs to the sal C2H2-type zinc-finger protein family.</text>
</comment>
<evidence type="ECO:0000313" key="13">
    <source>
        <dbReference type="EMBL" id="UYV78949.1"/>
    </source>
</evidence>
<evidence type="ECO:0000256" key="6">
    <source>
        <dbReference type="ARBA" id="ARBA00023015"/>
    </source>
</evidence>
<feature type="region of interest" description="Disordered" evidence="11">
    <location>
        <begin position="707"/>
        <end position="765"/>
    </location>
</feature>
<dbReference type="Pfam" id="PF12874">
    <property type="entry name" value="zf-met"/>
    <property type="match status" value="1"/>
</dbReference>
<feature type="region of interest" description="Disordered" evidence="11">
    <location>
        <begin position="478"/>
        <end position="497"/>
    </location>
</feature>
<dbReference type="InterPro" id="IPR036236">
    <property type="entry name" value="Znf_C2H2_sf"/>
</dbReference>
<gene>
    <name evidence="13" type="ORF">LAZ67_17000454</name>
</gene>
<dbReference type="Gene3D" id="3.30.160.60">
    <property type="entry name" value="Classic Zinc Finger"/>
    <property type="match status" value="9"/>
</dbReference>
<keyword evidence="3" id="KW-0677">Repeat</keyword>
<evidence type="ECO:0000256" key="5">
    <source>
        <dbReference type="ARBA" id="ARBA00022833"/>
    </source>
</evidence>
<sequence length="1335" mass="146138">MSFGVQSGFQSGDEIGEDEHICGKCRAEFIELGDFLQHKRLCTKKRPIILVPQDAGGGTDDPDDIEDSPSMVVPKTLMGSLELDVLQKASETVLSLACKKNGLFPDTNVTLEALQNTRVAVAQHSNSEVQINALQTALYTLQQQQMVQLQVIQQLQGKIGQSGQDPLVPLAGTAALTPPQSNDSGSASLALASSAPSMPQGSTSTKSLPSNTITSTSDIVSQQTPISSTPIPPPPQEPNTLELLQRHTEQALQNTMAGSSFLLNGLTLNSNSDILRFCKNKDDKSDDALFRHKCRFCGKVFGSDSALQIHMRSHTGERPFKCNVCGNRFTTKGNLKVHFQRHKAKYPHVKMNSEPVPEHLDSLHPPLEPPDKADEDYPESSSSSIVPTSIGTPPTLNIPSSAPPPLIPAHSIDFKLGISRDEMVIPEEAKQPQDLGSPQRLSRSVSPNDNSNLSEASDGYEDEYLDDIVDKESNEFGNKMDEDVKSTNSLSPKPQDLSHIDKMMDIKAEDDKLDNQIYPPPFGNNASGLSFPSFFTPTSFSALGFSSNNGDPLPLPPPMSSSPNNAGGEGDNLHTDPSFYQDLLPKPGSNDNSWESLMEVRKASETTKLQQLVDNIEHKLSDPNQCIICHRVLSCKSALQMHYRTHTGERPFKCKICGRAFTTKGNLKTHMGVHRVKPPLRVLHQCPVCHKQFTNSLILQQHIRSHTGEHGSDMPMSGEMKSPPSLMNSPFQHSLMPPSLQPMPSPLSLTSKASTPPPSNHSGVLLMKQKEDNPCSPRPTSVPVVTTDSVIKSPLMPKENEKDEAHNRPSSAPTPPLNLPICRSPEPQNISYTTSLVALENHVKAINSIPQPMPFSPFNLGMQMNNFLRFGDQGGMFSNRPLPKDLSSNKEKSTPQPSFSPNVGYTESEGSADEARSTPSSITNPVSPTYVTSSAPPTSTVFTSPAKSDSGALDLTPKTNNRSSLLSPSPNADMFSSSLGGLPFPSSRLQTTCRYCYKTFACYSALEIHYRSHTKERPFRCDLCDRGFSTKGNMKQHMLTHKIRDLPSPFFPTTPDSSPTNNNNNNSPNENQNQNIKVDNKCEVQPLALIQPPPPLIQHSNENSNSSQKSPPPSSPKRPLTEGNNLTPIPKRPPGIPKHVCHVCHKPFSSASALQIHMRTHTGDKPFKCHVCARAFTTKGNLKVHMGTHMWNNCTSRRGRRMSLEIPPMGLPPGAKPGEFLPPRPDLFFPYLPPYPNGMNTGKMNEISVIQSAGITSNGSQSPINMTPMSDHEQEKSSPIQDQESSPNNNPSWGWKIACNICTKICSSSHELEMHQKTQHFNSTSGMEDKEHLPS</sequence>
<name>A0ABY6LE14_9ARAC</name>
<dbReference type="Pfam" id="PF00096">
    <property type="entry name" value="zf-C2H2"/>
    <property type="match status" value="4"/>
</dbReference>
<feature type="region of interest" description="Disordered" evidence="11">
    <location>
        <begin position="1091"/>
        <end position="1134"/>
    </location>
</feature>
<dbReference type="InterPro" id="IPR051565">
    <property type="entry name" value="Sal_C2H2-zinc-finger"/>
</dbReference>
<dbReference type="PROSITE" id="PS50157">
    <property type="entry name" value="ZINC_FINGER_C2H2_2"/>
    <property type="match status" value="10"/>
</dbReference>
<dbReference type="InterPro" id="IPR013087">
    <property type="entry name" value="Znf_C2H2_type"/>
</dbReference>
<feature type="compositionally biased region" description="Low complexity" evidence="11">
    <location>
        <begin position="380"/>
        <end position="400"/>
    </location>
</feature>